<evidence type="ECO:0000313" key="5">
    <source>
        <dbReference type="EMBL" id="KAH7135727.1"/>
    </source>
</evidence>
<feature type="transmembrane region" description="Helical" evidence="3">
    <location>
        <begin position="310"/>
        <end position="333"/>
    </location>
</feature>
<proteinExistence type="inferred from homology"/>
<dbReference type="InterPro" id="IPR020846">
    <property type="entry name" value="MFS_dom"/>
</dbReference>
<evidence type="ECO:0000256" key="2">
    <source>
        <dbReference type="ARBA" id="ARBA00006727"/>
    </source>
</evidence>
<dbReference type="PANTHER" id="PTHR11360:SF287">
    <property type="entry name" value="MFS MONOCARBOXYLATE TRANSPORTER"/>
    <property type="match status" value="1"/>
</dbReference>
<feature type="transmembrane region" description="Helical" evidence="3">
    <location>
        <begin position="339"/>
        <end position="363"/>
    </location>
</feature>
<evidence type="ECO:0000259" key="4">
    <source>
        <dbReference type="PROSITE" id="PS50850"/>
    </source>
</evidence>
<dbReference type="InterPro" id="IPR036259">
    <property type="entry name" value="MFS_trans_sf"/>
</dbReference>
<dbReference type="EMBL" id="JAGMWT010000002">
    <property type="protein sequence ID" value="KAH7135727.1"/>
    <property type="molecule type" value="Genomic_DNA"/>
</dbReference>
<feature type="transmembrane region" description="Helical" evidence="3">
    <location>
        <begin position="84"/>
        <end position="103"/>
    </location>
</feature>
<keyword evidence="6" id="KW-1185">Reference proteome</keyword>
<sequence length="441" mass="46805">MASSSPAHDDSNPPAASTIWHNIIPLEIEQPSLPPTDTGKAAWLVLAGCSLIQAPVWGFSLAFGVFQEYYASHPEAIQGDTSNIAIVGTSMTGIMYLSSPLTFTLLTKYPHLRRSFGPLGVLIAASGFLLSSFATKVWQLIVTQGVLCALGCGLMFTPTTLYLDEWWVRRKGLAYGIMWSGKNVTGIVMPFVVEAGLGRFGPRRTVQAWAVGTVLLSAPLLYFLRPRLPLPQSSAPRRIDTSFLRLPAFWMHSIGNVLQSLGYFLPYTYLTSYAVQQLQLSTTVSTLLLAVINASSIPGGIVIGSLGDHFSVTSVVLVSTIGSAVAVLCFWGLSSHVALLTIFAITYGFFAGGFSSTWSGVLTNLKEQSPTLDTGFIFGLLAGGRGIGNVISGPLSVALLGGGGVGGGKVGGGYGGEYGWLILFTGITSVLGGWGWLERYC</sequence>
<protein>
    <submittedName>
        <fullName evidence="5">Major facilitator superfamily domain-containing protein</fullName>
    </submittedName>
</protein>
<evidence type="ECO:0000256" key="1">
    <source>
        <dbReference type="ARBA" id="ARBA00004141"/>
    </source>
</evidence>
<keyword evidence="3" id="KW-0472">Membrane</keyword>
<feature type="transmembrane region" description="Helical" evidence="3">
    <location>
        <begin position="205"/>
        <end position="224"/>
    </location>
</feature>
<comment type="similarity">
    <text evidence="2">Belongs to the major facilitator superfamily. Monocarboxylate porter (TC 2.A.1.13) family.</text>
</comment>
<dbReference type="GO" id="GO:0022857">
    <property type="term" value="F:transmembrane transporter activity"/>
    <property type="evidence" value="ECO:0007669"/>
    <property type="project" value="InterPro"/>
</dbReference>
<feature type="transmembrane region" description="Helical" evidence="3">
    <location>
        <begin position="284"/>
        <end position="303"/>
    </location>
</feature>
<organism evidence="5 6">
    <name type="scientific">Dendryphion nanum</name>
    <dbReference type="NCBI Taxonomy" id="256645"/>
    <lineage>
        <taxon>Eukaryota</taxon>
        <taxon>Fungi</taxon>
        <taxon>Dikarya</taxon>
        <taxon>Ascomycota</taxon>
        <taxon>Pezizomycotina</taxon>
        <taxon>Dothideomycetes</taxon>
        <taxon>Pleosporomycetidae</taxon>
        <taxon>Pleosporales</taxon>
        <taxon>Torulaceae</taxon>
        <taxon>Dendryphion</taxon>
    </lineage>
</organism>
<feature type="domain" description="Major facilitator superfamily (MFS) profile" evidence="4">
    <location>
        <begin position="248"/>
        <end position="441"/>
    </location>
</feature>
<dbReference type="Pfam" id="PF07690">
    <property type="entry name" value="MFS_1"/>
    <property type="match status" value="1"/>
</dbReference>
<keyword evidence="3" id="KW-0812">Transmembrane</keyword>
<dbReference type="Gene3D" id="1.20.1250.20">
    <property type="entry name" value="MFS general substrate transporter like domains"/>
    <property type="match status" value="2"/>
</dbReference>
<reference evidence="5" key="1">
    <citation type="journal article" date="2021" name="Nat. Commun.">
        <title>Genetic determinants of endophytism in the Arabidopsis root mycobiome.</title>
        <authorList>
            <person name="Mesny F."/>
            <person name="Miyauchi S."/>
            <person name="Thiergart T."/>
            <person name="Pickel B."/>
            <person name="Atanasova L."/>
            <person name="Karlsson M."/>
            <person name="Huettel B."/>
            <person name="Barry K.W."/>
            <person name="Haridas S."/>
            <person name="Chen C."/>
            <person name="Bauer D."/>
            <person name="Andreopoulos W."/>
            <person name="Pangilinan J."/>
            <person name="LaButti K."/>
            <person name="Riley R."/>
            <person name="Lipzen A."/>
            <person name="Clum A."/>
            <person name="Drula E."/>
            <person name="Henrissat B."/>
            <person name="Kohler A."/>
            <person name="Grigoriev I.V."/>
            <person name="Martin F.M."/>
            <person name="Hacquard S."/>
        </authorList>
    </citation>
    <scope>NUCLEOTIDE SEQUENCE</scope>
    <source>
        <strain evidence="5">MPI-CAGE-CH-0243</strain>
    </source>
</reference>
<comment type="subcellular location">
    <subcellularLocation>
        <location evidence="1">Membrane</location>
        <topology evidence="1">Multi-pass membrane protein</topology>
    </subcellularLocation>
</comment>
<dbReference type="InterPro" id="IPR050327">
    <property type="entry name" value="Proton-linked_MCT"/>
</dbReference>
<dbReference type="GO" id="GO:0016020">
    <property type="term" value="C:membrane"/>
    <property type="evidence" value="ECO:0007669"/>
    <property type="project" value="UniProtKB-SubCell"/>
</dbReference>
<dbReference type="InterPro" id="IPR011701">
    <property type="entry name" value="MFS"/>
</dbReference>
<dbReference type="Proteomes" id="UP000700596">
    <property type="component" value="Unassembled WGS sequence"/>
</dbReference>
<dbReference type="OrthoDB" id="2213137at2759"/>
<evidence type="ECO:0000256" key="3">
    <source>
        <dbReference type="SAM" id="Phobius"/>
    </source>
</evidence>
<feature type="transmembrane region" description="Helical" evidence="3">
    <location>
        <begin position="418"/>
        <end position="437"/>
    </location>
</feature>
<dbReference type="SUPFAM" id="SSF103473">
    <property type="entry name" value="MFS general substrate transporter"/>
    <property type="match status" value="1"/>
</dbReference>
<feature type="transmembrane region" description="Helical" evidence="3">
    <location>
        <begin position="173"/>
        <end position="193"/>
    </location>
</feature>
<feature type="transmembrane region" description="Helical" evidence="3">
    <location>
        <begin position="41"/>
        <end position="64"/>
    </location>
</feature>
<gene>
    <name evidence="5" type="ORF">B0J11DRAFT_168375</name>
</gene>
<name>A0A9P9EE15_9PLEO</name>
<evidence type="ECO:0000313" key="6">
    <source>
        <dbReference type="Proteomes" id="UP000700596"/>
    </source>
</evidence>
<dbReference type="AlphaFoldDB" id="A0A9P9EE15"/>
<dbReference type="PANTHER" id="PTHR11360">
    <property type="entry name" value="MONOCARBOXYLATE TRANSPORTER"/>
    <property type="match status" value="1"/>
</dbReference>
<feature type="transmembrane region" description="Helical" evidence="3">
    <location>
        <begin position="115"/>
        <end position="134"/>
    </location>
</feature>
<keyword evidence="3" id="KW-1133">Transmembrane helix</keyword>
<feature type="transmembrane region" description="Helical" evidence="3">
    <location>
        <begin position="244"/>
        <end position="264"/>
    </location>
</feature>
<feature type="transmembrane region" description="Helical" evidence="3">
    <location>
        <begin position="140"/>
        <end position="161"/>
    </location>
</feature>
<accession>A0A9P9EE15</accession>
<comment type="caution">
    <text evidence="5">The sequence shown here is derived from an EMBL/GenBank/DDBJ whole genome shotgun (WGS) entry which is preliminary data.</text>
</comment>
<dbReference type="PROSITE" id="PS50850">
    <property type="entry name" value="MFS"/>
    <property type="match status" value="1"/>
</dbReference>